<accession>A0A7W6A6K9</accession>
<evidence type="ECO:0008006" key="4">
    <source>
        <dbReference type="Google" id="ProtNLM"/>
    </source>
</evidence>
<comment type="caution">
    <text evidence="2">The sequence shown here is derived from an EMBL/GenBank/DDBJ whole genome shotgun (WGS) entry which is preliminary data.</text>
</comment>
<gene>
    <name evidence="2" type="ORF">GGR48_000520</name>
</gene>
<dbReference type="RefSeq" id="WP_183950326.1">
    <property type="nucleotide sequence ID" value="NZ_JACIDH010000001.1"/>
</dbReference>
<sequence length="176" mass="18736">MKATVTLAMAMATALFTLAGCGSAEDVDTNAASAPAATVLTSDAIEVTGDTGLYTYGDGGAKTQIRFPVTTQRADPVLYHDVRRLGESDGVVVVLDSYGSRNGGERCANGRESWVRLFSIAKKRMTDAVLAESCLDRREAGEPPVTWEGNGFTVNARESRRFVIVNGKAKSTEAPR</sequence>
<organism evidence="2 3">
    <name type="scientific">Sphingomonas pseudosanguinis</name>
    <dbReference type="NCBI Taxonomy" id="413712"/>
    <lineage>
        <taxon>Bacteria</taxon>
        <taxon>Pseudomonadati</taxon>
        <taxon>Pseudomonadota</taxon>
        <taxon>Alphaproteobacteria</taxon>
        <taxon>Sphingomonadales</taxon>
        <taxon>Sphingomonadaceae</taxon>
        <taxon>Sphingomonas</taxon>
    </lineage>
</organism>
<reference evidence="2 3" key="1">
    <citation type="submission" date="2020-08" db="EMBL/GenBank/DDBJ databases">
        <title>Genomic Encyclopedia of Type Strains, Phase IV (KMG-IV): sequencing the most valuable type-strain genomes for metagenomic binning, comparative biology and taxonomic classification.</title>
        <authorList>
            <person name="Goeker M."/>
        </authorList>
    </citation>
    <scope>NUCLEOTIDE SEQUENCE [LARGE SCALE GENOMIC DNA]</scope>
    <source>
        <strain evidence="2 3">DSM 19512</strain>
    </source>
</reference>
<dbReference type="AlphaFoldDB" id="A0A7W6A6K9"/>
<proteinExistence type="predicted"/>
<feature type="chain" id="PRO_5030876223" description="Lipoprotein" evidence="1">
    <location>
        <begin position="20"/>
        <end position="176"/>
    </location>
</feature>
<dbReference type="Proteomes" id="UP000538670">
    <property type="component" value="Unassembled WGS sequence"/>
</dbReference>
<evidence type="ECO:0000256" key="1">
    <source>
        <dbReference type="SAM" id="SignalP"/>
    </source>
</evidence>
<dbReference type="PROSITE" id="PS51257">
    <property type="entry name" value="PROKAR_LIPOPROTEIN"/>
    <property type="match status" value="1"/>
</dbReference>
<protein>
    <recommendedName>
        <fullName evidence="4">Lipoprotein</fullName>
    </recommendedName>
</protein>
<dbReference type="EMBL" id="JACIDH010000001">
    <property type="protein sequence ID" value="MBB3878117.1"/>
    <property type="molecule type" value="Genomic_DNA"/>
</dbReference>
<name>A0A7W6A6K9_9SPHN</name>
<evidence type="ECO:0000313" key="2">
    <source>
        <dbReference type="EMBL" id="MBB3878117.1"/>
    </source>
</evidence>
<evidence type="ECO:0000313" key="3">
    <source>
        <dbReference type="Proteomes" id="UP000538670"/>
    </source>
</evidence>
<keyword evidence="3" id="KW-1185">Reference proteome</keyword>
<feature type="signal peptide" evidence="1">
    <location>
        <begin position="1"/>
        <end position="19"/>
    </location>
</feature>
<keyword evidence="1" id="KW-0732">Signal</keyword>